<dbReference type="SUPFAM" id="SSF57850">
    <property type="entry name" value="RING/U-box"/>
    <property type="match status" value="1"/>
</dbReference>
<evidence type="ECO:0000256" key="2">
    <source>
        <dbReference type="SAM" id="MobiDB-lite"/>
    </source>
</evidence>
<dbReference type="PANTHER" id="PTHR46798">
    <property type="entry name" value="OS09G0511500 PROTEIN"/>
    <property type="match status" value="1"/>
</dbReference>
<feature type="compositionally biased region" description="Polar residues" evidence="2">
    <location>
        <begin position="194"/>
        <end position="207"/>
    </location>
</feature>
<dbReference type="InterPro" id="IPR013083">
    <property type="entry name" value="Znf_RING/FYVE/PHD"/>
</dbReference>
<dbReference type="InParanoid" id="A0A2R6QDL5"/>
<dbReference type="AlphaFoldDB" id="A0A2R6QDL5"/>
<dbReference type="STRING" id="1590841.A0A2R6QDL5"/>
<reference evidence="5" key="2">
    <citation type="journal article" date="2018" name="BMC Genomics">
        <title>A manually annotated Actinidia chinensis var. chinensis (kiwifruit) genome highlights the challenges associated with draft genomes and gene prediction in plants.</title>
        <authorList>
            <person name="Pilkington S.M."/>
            <person name="Crowhurst R."/>
            <person name="Hilario E."/>
            <person name="Nardozza S."/>
            <person name="Fraser L."/>
            <person name="Peng Y."/>
            <person name="Gunaseelan K."/>
            <person name="Simpson R."/>
            <person name="Tahir J."/>
            <person name="Deroles S.C."/>
            <person name="Templeton K."/>
            <person name="Luo Z."/>
            <person name="Davy M."/>
            <person name="Cheng C."/>
            <person name="McNeilage M."/>
            <person name="Scaglione D."/>
            <person name="Liu Y."/>
            <person name="Zhang Q."/>
            <person name="Datson P."/>
            <person name="De Silva N."/>
            <person name="Gardiner S.E."/>
            <person name="Bassett H."/>
            <person name="Chagne D."/>
            <person name="McCallum J."/>
            <person name="Dzierzon H."/>
            <person name="Deng C."/>
            <person name="Wang Y.Y."/>
            <person name="Barron L."/>
            <person name="Manako K."/>
            <person name="Bowen J."/>
            <person name="Foster T.M."/>
            <person name="Erridge Z.A."/>
            <person name="Tiffin H."/>
            <person name="Waite C.N."/>
            <person name="Davies K.M."/>
            <person name="Grierson E.P."/>
            <person name="Laing W.A."/>
            <person name="Kirk R."/>
            <person name="Chen X."/>
            <person name="Wood M."/>
            <person name="Montefiori M."/>
            <person name="Brummell D.A."/>
            <person name="Schwinn K.E."/>
            <person name="Catanach A."/>
            <person name="Fullerton C."/>
            <person name="Li D."/>
            <person name="Meiyalaghan S."/>
            <person name="Nieuwenhuizen N."/>
            <person name="Read N."/>
            <person name="Prakash R."/>
            <person name="Hunter D."/>
            <person name="Zhang H."/>
            <person name="McKenzie M."/>
            <person name="Knabel M."/>
            <person name="Harris A."/>
            <person name="Allan A.C."/>
            <person name="Gleave A."/>
            <person name="Chen A."/>
            <person name="Janssen B.J."/>
            <person name="Plunkett B."/>
            <person name="Ampomah-Dwamena C."/>
            <person name="Voogd C."/>
            <person name="Leif D."/>
            <person name="Lafferty D."/>
            <person name="Souleyre E.J.F."/>
            <person name="Varkonyi-Gasic E."/>
            <person name="Gambi F."/>
            <person name="Hanley J."/>
            <person name="Yao J.L."/>
            <person name="Cheung J."/>
            <person name="David K.M."/>
            <person name="Warren B."/>
            <person name="Marsh K."/>
            <person name="Snowden K.C."/>
            <person name="Lin-Wang K."/>
            <person name="Brian L."/>
            <person name="Martinez-Sanchez M."/>
            <person name="Wang M."/>
            <person name="Ileperuma N."/>
            <person name="Macnee N."/>
            <person name="Campin R."/>
            <person name="McAtee P."/>
            <person name="Drummond R.S.M."/>
            <person name="Espley R.V."/>
            <person name="Ireland H.S."/>
            <person name="Wu R."/>
            <person name="Atkinson R.G."/>
            <person name="Karunairetnam S."/>
            <person name="Bulley S."/>
            <person name="Chunkath S."/>
            <person name="Hanley Z."/>
            <person name="Storey R."/>
            <person name="Thrimawithana A.H."/>
            <person name="Thomson S."/>
            <person name="David C."/>
            <person name="Testolin R."/>
            <person name="Huang H."/>
            <person name="Hellens R.P."/>
            <person name="Schaffer R.J."/>
        </authorList>
    </citation>
    <scope>NUCLEOTIDE SEQUENCE [LARGE SCALE GENOMIC DNA]</scope>
    <source>
        <strain evidence="5">cv. Red5</strain>
    </source>
</reference>
<keyword evidence="1" id="KW-0479">Metal-binding</keyword>
<feature type="region of interest" description="Disordered" evidence="2">
    <location>
        <begin position="184"/>
        <end position="266"/>
    </location>
</feature>
<sequence>MAGSEDTDADGRDETTCSICLDLVSDEGDRSRAKLQCGHEFHLDCIGSAFNMKGAMQCPNCRNIEKGRWLYASGSTCSFPEFSDEDPYELSYSEMPFRVHWCPLRGLARVHSSFEEMESPSTTYNSLHRHHPVFAEHIAYFEPIPLASSNTIESVENPNFNHNRNGISHNEIFTAHGFPVTDVHHQSWGHHSRPFSSNSGNINSDDQASVRPATLRPTGGPYDATTRSNSSAYPFLYGHGNSQTHTPASHAIHHQHRPINPPGTPSPHIPGVRSFNDPCGRFVNFLPPGSSARNLHQTENSSLNRVQVRERNHFSHIPVMSVDRFHHGGGDSDSIYRSGSFRHRHHQS</sequence>
<dbReference type="Pfam" id="PF13639">
    <property type="entry name" value="zf-RING_2"/>
    <property type="match status" value="1"/>
</dbReference>
<feature type="region of interest" description="Disordered" evidence="2">
    <location>
        <begin position="325"/>
        <end position="348"/>
    </location>
</feature>
<keyword evidence="1" id="KW-0863">Zinc-finger</keyword>
<evidence type="ECO:0000313" key="5">
    <source>
        <dbReference type="Proteomes" id="UP000241394"/>
    </source>
</evidence>
<dbReference type="EMBL" id="NKQK01000017">
    <property type="protein sequence ID" value="PSS06216.1"/>
    <property type="molecule type" value="Genomic_DNA"/>
</dbReference>
<evidence type="ECO:0000256" key="1">
    <source>
        <dbReference type="PROSITE-ProRule" id="PRU00175"/>
    </source>
</evidence>
<dbReference type="GO" id="GO:0008270">
    <property type="term" value="F:zinc ion binding"/>
    <property type="evidence" value="ECO:0007669"/>
    <property type="project" value="UniProtKB-KW"/>
</dbReference>
<dbReference type="PANTHER" id="PTHR46798:SF5">
    <property type="entry name" value="E3 UBIQUITIN-PROTEIN LIGASE RFI2"/>
    <property type="match status" value="1"/>
</dbReference>
<dbReference type="GO" id="GO:0004842">
    <property type="term" value="F:ubiquitin-protein transferase activity"/>
    <property type="evidence" value="ECO:0007669"/>
    <property type="project" value="InterPro"/>
</dbReference>
<dbReference type="Gene3D" id="3.30.40.10">
    <property type="entry name" value="Zinc/RING finger domain, C3HC4 (zinc finger)"/>
    <property type="match status" value="1"/>
</dbReference>
<organism evidence="4 5">
    <name type="scientific">Actinidia chinensis var. chinensis</name>
    <name type="common">Chinese soft-hair kiwi</name>
    <dbReference type="NCBI Taxonomy" id="1590841"/>
    <lineage>
        <taxon>Eukaryota</taxon>
        <taxon>Viridiplantae</taxon>
        <taxon>Streptophyta</taxon>
        <taxon>Embryophyta</taxon>
        <taxon>Tracheophyta</taxon>
        <taxon>Spermatophyta</taxon>
        <taxon>Magnoliopsida</taxon>
        <taxon>eudicotyledons</taxon>
        <taxon>Gunneridae</taxon>
        <taxon>Pentapetalae</taxon>
        <taxon>asterids</taxon>
        <taxon>Ericales</taxon>
        <taxon>Actinidiaceae</taxon>
        <taxon>Actinidia</taxon>
    </lineage>
</organism>
<dbReference type="InterPro" id="IPR044274">
    <property type="entry name" value="RFI2"/>
</dbReference>
<evidence type="ECO:0000313" key="4">
    <source>
        <dbReference type="EMBL" id="PSS06216.1"/>
    </source>
</evidence>
<dbReference type="Gramene" id="PSS06216">
    <property type="protein sequence ID" value="PSS06216"/>
    <property type="gene ID" value="CEY00_Acc19658"/>
</dbReference>
<comment type="caution">
    <text evidence="4">The sequence shown here is derived from an EMBL/GenBank/DDBJ whole genome shotgun (WGS) entry which is preliminary data.</text>
</comment>
<keyword evidence="5" id="KW-1185">Reference proteome</keyword>
<proteinExistence type="predicted"/>
<accession>A0A2R6QDL5</accession>
<protein>
    <submittedName>
        <fullName evidence="4">RING-H2 finger protein</fullName>
    </submittedName>
</protein>
<dbReference type="OrthoDB" id="8062037at2759"/>
<dbReference type="PROSITE" id="PS50089">
    <property type="entry name" value="ZF_RING_2"/>
    <property type="match status" value="1"/>
</dbReference>
<dbReference type="InterPro" id="IPR001841">
    <property type="entry name" value="Znf_RING"/>
</dbReference>
<dbReference type="Proteomes" id="UP000241394">
    <property type="component" value="Chromosome LG17"/>
</dbReference>
<keyword evidence="1" id="KW-0862">Zinc</keyword>
<feature type="domain" description="RING-type" evidence="3">
    <location>
        <begin position="17"/>
        <end position="62"/>
    </location>
</feature>
<dbReference type="SMART" id="SM00184">
    <property type="entry name" value="RING"/>
    <property type="match status" value="1"/>
</dbReference>
<reference evidence="4 5" key="1">
    <citation type="submission" date="2017-07" db="EMBL/GenBank/DDBJ databases">
        <title>An improved, manually edited Actinidia chinensis var. chinensis (kiwifruit) genome highlights the challenges associated with draft genomes and gene prediction in plants.</title>
        <authorList>
            <person name="Pilkington S."/>
            <person name="Crowhurst R."/>
            <person name="Hilario E."/>
            <person name="Nardozza S."/>
            <person name="Fraser L."/>
            <person name="Peng Y."/>
            <person name="Gunaseelan K."/>
            <person name="Simpson R."/>
            <person name="Tahir J."/>
            <person name="Deroles S."/>
            <person name="Templeton K."/>
            <person name="Luo Z."/>
            <person name="Davy M."/>
            <person name="Cheng C."/>
            <person name="Mcneilage M."/>
            <person name="Scaglione D."/>
            <person name="Liu Y."/>
            <person name="Zhang Q."/>
            <person name="Datson P."/>
            <person name="De Silva N."/>
            <person name="Gardiner S."/>
            <person name="Bassett H."/>
            <person name="Chagne D."/>
            <person name="Mccallum J."/>
            <person name="Dzierzon H."/>
            <person name="Deng C."/>
            <person name="Wang Y.-Y."/>
            <person name="Barron N."/>
            <person name="Manako K."/>
            <person name="Bowen J."/>
            <person name="Foster T."/>
            <person name="Erridge Z."/>
            <person name="Tiffin H."/>
            <person name="Waite C."/>
            <person name="Davies K."/>
            <person name="Grierson E."/>
            <person name="Laing W."/>
            <person name="Kirk R."/>
            <person name="Chen X."/>
            <person name="Wood M."/>
            <person name="Montefiori M."/>
            <person name="Brummell D."/>
            <person name="Schwinn K."/>
            <person name="Catanach A."/>
            <person name="Fullerton C."/>
            <person name="Li D."/>
            <person name="Meiyalaghan S."/>
            <person name="Nieuwenhuizen N."/>
            <person name="Read N."/>
            <person name="Prakash R."/>
            <person name="Hunter D."/>
            <person name="Zhang H."/>
            <person name="Mckenzie M."/>
            <person name="Knabel M."/>
            <person name="Harris A."/>
            <person name="Allan A."/>
            <person name="Chen A."/>
            <person name="Janssen B."/>
            <person name="Plunkett B."/>
            <person name="Dwamena C."/>
            <person name="Voogd C."/>
            <person name="Leif D."/>
            <person name="Lafferty D."/>
            <person name="Souleyre E."/>
            <person name="Varkonyi-Gasic E."/>
            <person name="Gambi F."/>
            <person name="Hanley J."/>
            <person name="Yao J.-L."/>
            <person name="Cheung J."/>
            <person name="David K."/>
            <person name="Warren B."/>
            <person name="Marsh K."/>
            <person name="Snowden K."/>
            <person name="Lin-Wang K."/>
            <person name="Brian L."/>
            <person name="Martinez-Sanchez M."/>
            <person name="Wang M."/>
            <person name="Ileperuma N."/>
            <person name="Macnee N."/>
            <person name="Campin R."/>
            <person name="Mcatee P."/>
            <person name="Drummond R."/>
            <person name="Espley R."/>
            <person name="Ireland H."/>
            <person name="Wu R."/>
            <person name="Atkinson R."/>
            <person name="Karunairetnam S."/>
            <person name="Bulley S."/>
            <person name="Chunkath S."/>
            <person name="Hanley Z."/>
            <person name="Storey R."/>
            <person name="Thrimawithana A."/>
            <person name="Thomson S."/>
            <person name="David C."/>
            <person name="Testolin R."/>
        </authorList>
    </citation>
    <scope>NUCLEOTIDE SEQUENCE [LARGE SCALE GENOMIC DNA]</scope>
    <source>
        <strain evidence="5">cv. Red5</strain>
        <tissue evidence="4">Young leaf</tissue>
    </source>
</reference>
<gene>
    <name evidence="4" type="ORF">CEY00_Acc19658</name>
</gene>
<evidence type="ECO:0000259" key="3">
    <source>
        <dbReference type="PROSITE" id="PS50089"/>
    </source>
</evidence>
<name>A0A2R6QDL5_ACTCC</name>